<evidence type="ECO:0000313" key="13">
    <source>
        <dbReference type="Proteomes" id="UP001174694"/>
    </source>
</evidence>
<dbReference type="InterPro" id="IPR056026">
    <property type="entry name" value="DUF7607"/>
</dbReference>
<protein>
    <submittedName>
        <fullName evidence="12">Protein CHROMATIN REMODELING 20</fullName>
    </submittedName>
</protein>
<comment type="similarity">
    <text evidence="2">Belongs to the SNF2/RAD54 helicase family.</text>
</comment>
<evidence type="ECO:0000256" key="8">
    <source>
        <dbReference type="ARBA" id="ARBA00023242"/>
    </source>
</evidence>
<keyword evidence="13" id="KW-1185">Reference proteome</keyword>
<dbReference type="InterPro" id="IPR000330">
    <property type="entry name" value="SNF2_N"/>
</dbReference>
<feature type="region of interest" description="Disordered" evidence="9">
    <location>
        <begin position="1396"/>
        <end position="1469"/>
    </location>
</feature>
<evidence type="ECO:0000256" key="1">
    <source>
        <dbReference type="ARBA" id="ARBA00004123"/>
    </source>
</evidence>
<evidence type="ECO:0000256" key="9">
    <source>
        <dbReference type="SAM" id="MobiDB-lite"/>
    </source>
</evidence>
<dbReference type="Pfam" id="PF00176">
    <property type="entry name" value="SNF2-rel_dom"/>
    <property type="match status" value="1"/>
</dbReference>
<feature type="region of interest" description="Disordered" evidence="9">
    <location>
        <begin position="1718"/>
        <end position="1764"/>
    </location>
</feature>
<dbReference type="PANTHER" id="PTHR45797">
    <property type="entry name" value="RAD54-LIKE"/>
    <property type="match status" value="1"/>
</dbReference>
<dbReference type="PROSITE" id="PS51194">
    <property type="entry name" value="HELICASE_CTER"/>
    <property type="match status" value="1"/>
</dbReference>
<dbReference type="Gene3D" id="3.40.50.300">
    <property type="entry name" value="P-loop containing nucleotide triphosphate hydrolases"/>
    <property type="match status" value="1"/>
</dbReference>
<dbReference type="CDD" id="cd18793">
    <property type="entry name" value="SF2_C_SNF"/>
    <property type="match status" value="1"/>
</dbReference>
<reference evidence="12" key="1">
    <citation type="submission" date="2022-07" db="EMBL/GenBank/DDBJ databases">
        <title>Fungi with potential for degradation of polypropylene.</title>
        <authorList>
            <person name="Gostincar C."/>
        </authorList>
    </citation>
    <scope>NUCLEOTIDE SEQUENCE</scope>
    <source>
        <strain evidence="12">EXF-13308</strain>
    </source>
</reference>
<proteinExistence type="inferred from homology"/>
<dbReference type="GO" id="GO:0004386">
    <property type="term" value="F:helicase activity"/>
    <property type="evidence" value="ECO:0007669"/>
    <property type="project" value="UniProtKB-KW"/>
</dbReference>
<feature type="domain" description="Helicase C-terminal" evidence="11">
    <location>
        <begin position="1146"/>
        <end position="1292"/>
    </location>
</feature>
<keyword evidence="5" id="KW-0347">Helicase</keyword>
<keyword evidence="6" id="KW-0067">ATP-binding</keyword>
<dbReference type="PROSITE" id="PS51192">
    <property type="entry name" value="HELICASE_ATP_BIND_1"/>
    <property type="match status" value="1"/>
</dbReference>
<dbReference type="InterPro" id="IPR014001">
    <property type="entry name" value="Helicase_ATP-bd"/>
</dbReference>
<feature type="region of interest" description="Disordered" evidence="9">
    <location>
        <begin position="1661"/>
        <end position="1693"/>
    </location>
</feature>
<dbReference type="GO" id="GO:0005634">
    <property type="term" value="C:nucleus"/>
    <property type="evidence" value="ECO:0007669"/>
    <property type="project" value="UniProtKB-SubCell"/>
</dbReference>
<evidence type="ECO:0000256" key="3">
    <source>
        <dbReference type="ARBA" id="ARBA00022741"/>
    </source>
</evidence>
<feature type="compositionally biased region" description="Acidic residues" evidence="9">
    <location>
        <begin position="449"/>
        <end position="467"/>
    </location>
</feature>
<dbReference type="SUPFAM" id="SSF52540">
    <property type="entry name" value="P-loop containing nucleoside triphosphate hydrolases"/>
    <property type="match status" value="2"/>
</dbReference>
<keyword evidence="8" id="KW-0539">Nucleus</keyword>
<dbReference type="Gene3D" id="3.40.50.10810">
    <property type="entry name" value="Tandem AAA-ATPase domain"/>
    <property type="match status" value="1"/>
</dbReference>
<evidence type="ECO:0000256" key="7">
    <source>
        <dbReference type="ARBA" id="ARBA00023125"/>
    </source>
</evidence>
<dbReference type="InterPro" id="IPR001650">
    <property type="entry name" value="Helicase_C-like"/>
</dbReference>
<evidence type="ECO:0000313" key="12">
    <source>
        <dbReference type="EMBL" id="KAJ9150868.1"/>
    </source>
</evidence>
<dbReference type="SMART" id="SM00490">
    <property type="entry name" value="HELICc"/>
    <property type="match status" value="1"/>
</dbReference>
<keyword evidence="4" id="KW-0378">Hydrolase</keyword>
<dbReference type="Pfam" id="PF24580">
    <property type="entry name" value="DUF7607"/>
    <property type="match status" value="1"/>
</dbReference>
<evidence type="ECO:0000259" key="10">
    <source>
        <dbReference type="PROSITE" id="PS51192"/>
    </source>
</evidence>
<evidence type="ECO:0000256" key="5">
    <source>
        <dbReference type="ARBA" id="ARBA00022806"/>
    </source>
</evidence>
<dbReference type="InterPro" id="IPR038718">
    <property type="entry name" value="SNF2-like_sf"/>
</dbReference>
<gene>
    <name evidence="12" type="ORF">NKR23_g3592</name>
</gene>
<dbReference type="GO" id="GO:0016887">
    <property type="term" value="F:ATP hydrolysis activity"/>
    <property type="evidence" value="ECO:0007669"/>
    <property type="project" value="InterPro"/>
</dbReference>
<dbReference type="InterPro" id="IPR049730">
    <property type="entry name" value="SNF2/RAD54-like_C"/>
</dbReference>
<feature type="compositionally biased region" description="Polar residues" evidence="9">
    <location>
        <begin position="129"/>
        <end position="143"/>
    </location>
</feature>
<feature type="region of interest" description="Disordered" evidence="9">
    <location>
        <begin position="129"/>
        <end position="179"/>
    </location>
</feature>
<sequence length="1764" mass="200010">MAGAEEDDPFLWDVERVIKELCTDDRTWTARAASKMPDPIRLTEQLQSHEIDGEDLLTYDDVWGSKDALLRELDITKASHKLSIQIAIKQFQARSPRYRAWKKSNHHATTDSDVDVSTANPALDTLSAVQNGNRTLDTRTGSKLASPIQDQPRDSPPEPPTKRRRIAPKTVSVSPIHTRSDPVPTEADWFLADTERRQYTYSVAEHAYLGPDKLGLDDILKTDDSESASSKEFVSITAVDVPPGRRRQINAVLRQYLRGNLAGPQADTEIVVDPDDPFLPAFGDSDEEYDEETLREMEQEEEERSHGVSLKKNLLDEVQVTKAIDGVIDDMIVNWRDSKLPKYNRRANKIWNDARRNSTRYSQMDIVAKHARSLEKRLCKLREKIASMSWTSELEVRRQTLSLEQTVHDREHSLWVLGVLNSITEPAKPQSRKRLEEKTGPRRHHATEGDEEILTSDSDDDDDDLIAGDDVATPQPSAQTAMEIDDVPSQTESGEEDLLDLTRAEDNTEDEISFDDPKGIANLGSEHWRSKQDYKRLIITILQNWSHNHRKHVLRFARERASDELWDTLIERTLQDRDYLRDKQSQKSTPKKSEGTIDDVAFSFTKLFDLYKISGKSNFKSKRPLSSQAVAEIRSRRHQFPSFCSFLSGIAQHFPPPREPVKQSPGEGTADGDEDSSISDNETPSPTKQRKRQIIRDQAAQDLRDSDLVRLQEQDQRRRMLHERLKNEELISPDAKRMIINETKEDSQGLIYVHEHIASRIKDHQIQGVRFMWNQIIADAKSRQGCLLAHTMGLGKTMQIVTLLVAITQAACSPDPAIHSQIPEELKESRTLVLCPPGLVGNWMDELLIWAPENMLGDLRTVESSQKEAERAQNVERWAADGGVLIIGYTLFTDLMDNTGLEKLFLERPNIVVGDEAHKLQNPQTKLHKAAIQFRTTTRIAMTGSPLANNVDEYHSMINWVAPNYLGPLKEFREVYTKPIRDGLFKDSEPFQKRKALKMLKVLKETVAPKVHRVTVAALRGNLPPKKEFILYLELSPVQIKAYTTYVRHFRSNPRLEEQRNCFFTVIGDLSLLLAHPKIFRAKLEGVRDELDMGARKPQGKKALGGVSGAKDVTLPRDVVSNLLTDLSTEKLDNMTLSNKMTTLVEILNEARRCKDKVLVFSQHIPTLDYLEDMFKMQRRLYCRLDGNTKSHLRQKQVKDFNTSMDEVFLISTNAGGIGLNIPSANRVVIFDLKFNPIQEQQAIGRAYRIGQEKPVYVYWLLFDGTVEKLLQNQAVFKTQLQSRVVDKKNPIAWAEKTRDYYADPKLAIRQSMDSFRGKDNVLNSVLQSGVGITSIDVTDTFEEQEPEEQLNEEDRKEVDALIKRNQLRWQNPEEYKRQEQEERERQYVHPLAADIVRAHERPRLQPRHVVPVGDRSDQHTSDTGPNPGPALQTRLFVSTSLRPSGFEGRGQEVQTTRSKHFGVPDTPRGMAEFSTGVELPSLGANADDRQDGAVEPLGPQEQVDGAHDRNYALSTARGLHPQIRDNTRPRHEPKASEFSILPIMGAATGFRTPLTPRQTKELKGDGLPPLQGDAQKLVEILRAAPCPPGVPNQTKLAHTIASQVADKLHSDGVTGLPARQKWRKYHGMAEEPGYANLLLTKVLSPTDFVTMSDDELVKKRNTHVPKLGNSSSSLESGRHNDPNHLNSHFPRSLSKAPLRLHGDHAKSDMMAVQDVLDRRARKDQPRKRERLPRWAQDAVNSRASNRPYKAPDPSQIIVIDDDD</sequence>
<feature type="compositionally biased region" description="Polar residues" evidence="9">
    <location>
        <begin position="678"/>
        <end position="687"/>
    </location>
</feature>
<feature type="domain" description="Helicase ATP-binding" evidence="10">
    <location>
        <begin position="777"/>
        <end position="964"/>
    </location>
</feature>
<dbReference type="InterPro" id="IPR044574">
    <property type="entry name" value="ARIP4-like"/>
</dbReference>
<evidence type="ECO:0000259" key="11">
    <source>
        <dbReference type="PROSITE" id="PS51194"/>
    </source>
</evidence>
<dbReference type="EMBL" id="JANBVO010000007">
    <property type="protein sequence ID" value="KAJ9150868.1"/>
    <property type="molecule type" value="Genomic_DNA"/>
</dbReference>
<dbReference type="PANTHER" id="PTHR45797:SF1">
    <property type="entry name" value="HELICASE ARIP4"/>
    <property type="match status" value="1"/>
</dbReference>
<name>A0AA38RYS5_9PEZI</name>
<dbReference type="Pfam" id="PF00271">
    <property type="entry name" value="Helicase_C"/>
    <property type="match status" value="1"/>
</dbReference>
<comment type="subcellular location">
    <subcellularLocation>
        <location evidence="1">Nucleus</location>
    </subcellularLocation>
</comment>
<keyword evidence="3" id="KW-0547">Nucleotide-binding</keyword>
<organism evidence="12 13">
    <name type="scientific">Pleurostoma richardsiae</name>
    <dbReference type="NCBI Taxonomy" id="41990"/>
    <lineage>
        <taxon>Eukaryota</taxon>
        <taxon>Fungi</taxon>
        <taxon>Dikarya</taxon>
        <taxon>Ascomycota</taxon>
        <taxon>Pezizomycotina</taxon>
        <taxon>Sordariomycetes</taxon>
        <taxon>Sordariomycetidae</taxon>
        <taxon>Calosphaeriales</taxon>
        <taxon>Pleurostomataceae</taxon>
        <taxon>Pleurostoma</taxon>
    </lineage>
</organism>
<feature type="region of interest" description="Disordered" evidence="9">
    <location>
        <begin position="654"/>
        <end position="699"/>
    </location>
</feature>
<keyword evidence="7" id="KW-0238">DNA-binding</keyword>
<evidence type="ECO:0000256" key="4">
    <source>
        <dbReference type="ARBA" id="ARBA00022801"/>
    </source>
</evidence>
<feature type="region of interest" description="Disordered" evidence="9">
    <location>
        <begin position="427"/>
        <end position="496"/>
    </location>
</feature>
<dbReference type="InterPro" id="IPR027417">
    <property type="entry name" value="P-loop_NTPase"/>
</dbReference>
<accession>A0AA38RYS5</accession>
<dbReference type="Proteomes" id="UP001174694">
    <property type="component" value="Unassembled WGS sequence"/>
</dbReference>
<evidence type="ECO:0000256" key="2">
    <source>
        <dbReference type="ARBA" id="ARBA00007025"/>
    </source>
</evidence>
<dbReference type="SMART" id="SM00487">
    <property type="entry name" value="DEXDc"/>
    <property type="match status" value="1"/>
</dbReference>
<comment type="caution">
    <text evidence="12">The sequence shown here is derived from an EMBL/GenBank/DDBJ whole genome shotgun (WGS) entry which is preliminary data.</text>
</comment>
<evidence type="ECO:0000256" key="6">
    <source>
        <dbReference type="ARBA" id="ARBA00022840"/>
    </source>
</evidence>
<dbReference type="GO" id="GO:0003677">
    <property type="term" value="F:DNA binding"/>
    <property type="evidence" value="ECO:0007669"/>
    <property type="project" value="UniProtKB-KW"/>
</dbReference>
<dbReference type="GO" id="GO:0005524">
    <property type="term" value="F:ATP binding"/>
    <property type="evidence" value="ECO:0007669"/>
    <property type="project" value="UniProtKB-KW"/>
</dbReference>